<protein>
    <submittedName>
        <fullName evidence="1">Uncharacterized protein</fullName>
    </submittedName>
</protein>
<comment type="caution">
    <text evidence="1">The sequence shown here is derived from an EMBL/GenBank/DDBJ whole genome shotgun (WGS) entry which is preliminary data.</text>
</comment>
<evidence type="ECO:0000313" key="2">
    <source>
        <dbReference type="Proteomes" id="UP000092611"/>
    </source>
</evidence>
<evidence type="ECO:0000313" key="1">
    <source>
        <dbReference type="EMBL" id="OBX46157.1"/>
    </source>
</evidence>
<name>A0A1B8PDX7_HAEHA</name>
<gene>
    <name evidence="1" type="ORF">A9Z62_02665</name>
</gene>
<proteinExistence type="predicted"/>
<dbReference type="RefSeq" id="WP_065246516.1">
    <property type="nucleotide sequence ID" value="NZ_LZDL01000027.1"/>
</dbReference>
<accession>A0A1B8PDX7</accession>
<reference evidence="1 2" key="1">
    <citation type="submission" date="2016-06" db="EMBL/GenBank/DDBJ databases">
        <title>Draft genome of Haemophilus haemolyticus CCUG 24149.</title>
        <authorList>
            <person name="Engstrom-Jakobsson H."/>
            <person name="Salva-Serra F."/>
            <person name="Thorell K."/>
            <person name="Gonzales-Siles L."/>
            <person name="Karlsson R."/>
            <person name="Boulund F."/>
            <person name="Engstrand L."/>
            <person name="Kristiansson E."/>
            <person name="Moore E."/>
        </authorList>
    </citation>
    <scope>NUCLEOTIDE SEQUENCE [LARGE SCALE GENOMIC DNA]</scope>
    <source>
        <strain evidence="1 2">CCUG 24149</strain>
    </source>
</reference>
<dbReference type="AlphaFoldDB" id="A0A1B8PDX7"/>
<dbReference type="Proteomes" id="UP000092611">
    <property type="component" value="Unassembled WGS sequence"/>
</dbReference>
<dbReference type="EMBL" id="LZDL01000027">
    <property type="protein sequence ID" value="OBX46157.1"/>
    <property type="molecule type" value="Genomic_DNA"/>
</dbReference>
<organism evidence="1 2">
    <name type="scientific">Haemophilus haemolyticus</name>
    <dbReference type="NCBI Taxonomy" id="726"/>
    <lineage>
        <taxon>Bacteria</taxon>
        <taxon>Pseudomonadati</taxon>
        <taxon>Pseudomonadota</taxon>
        <taxon>Gammaproteobacteria</taxon>
        <taxon>Pasteurellales</taxon>
        <taxon>Pasteurellaceae</taxon>
        <taxon>Haemophilus</taxon>
    </lineage>
</organism>
<sequence>MESVQSLLLKKELKILLRNVGWDVRRLAKELCDDYARAGSCDVDEEKEYEKIKKQLSRSSTKPEVWHRYIKFITEHRCNKQKYQYIPINENGLSEFDELANWIRDFTLQTDYSGERRKQHC</sequence>